<sequence length="63" mass="7198">MDSEKYKTFPFSIEKTINKRGGYFSYSKQRNANYFEADGRLVTGQDPSSSISVAKKVIKLLEK</sequence>
<name>A0A5S5DUB2_9FLAO</name>
<dbReference type="RefSeq" id="WP_148868253.1">
    <property type="nucleotide sequence ID" value="NZ_VNIA01000001.1"/>
</dbReference>
<evidence type="ECO:0000313" key="2">
    <source>
        <dbReference type="Proteomes" id="UP000323136"/>
    </source>
</evidence>
<protein>
    <recommendedName>
        <fullName evidence="3">DJ-1/PfpI family protein</fullName>
    </recommendedName>
</protein>
<evidence type="ECO:0000313" key="1">
    <source>
        <dbReference type="EMBL" id="TYP99533.1"/>
    </source>
</evidence>
<accession>A0A5S5DUB2</accession>
<dbReference type="AlphaFoldDB" id="A0A5S5DUB2"/>
<organism evidence="1 2">
    <name type="scientific">Tenacibaculum adriaticum</name>
    <dbReference type="NCBI Taxonomy" id="413713"/>
    <lineage>
        <taxon>Bacteria</taxon>
        <taxon>Pseudomonadati</taxon>
        <taxon>Bacteroidota</taxon>
        <taxon>Flavobacteriia</taxon>
        <taxon>Flavobacteriales</taxon>
        <taxon>Flavobacteriaceae</taxon>
        <taxon>Tenacibaculum</taxon>
    </lineage>
</organism>
<gene>
    <name evidence="1" type="ORF">C7447_101133</name>
</gene>
<dbReference type="InterPro" id="IPR029062">
    <property type="entry name" value="Class_I_gatase-like"/>
</dbReference>
<comment type="caution">
    <text evidence="1">The sequence shown here is derived from an EMBL/GenBank/DDBJ whole genome shotgun (WGS) entry which is preliminary data.</text>
</comment>
<reference evidence="1 2" key="1">
    <citation type="submission" date="2019-07" db="EMBL/GenBank/DDBJ databases">
        <title>Genomic Encyclopedia of Type Strains, Phase IV (KMG-IV): sequencing the most valuable type-strain genomes for metagenomic binning, comparative biology and taxonomic classification.</title>
        <authorList>
            <person name="Goeker M."/>
        </authorList>
    </citation>
    <scope>NUCLEOTIDE SEQUENCE [LARGE SCALE GENOMIC DNA]</scope>
    <source>
        <strain evidence="1 2">DSM 18961</strain>
    </source>
</reference>
<dbReference type="Proteomes" id="UP000323136">
    <property type="component" value="Unassembled WGS sequence"/>
</dbReference>
<dbReference type="Gene3D" id="3.40.50.880">
    <property type="match status" value="1"/>
</dbReference>
<keyword evidence="2" id="KW-1185">Reference proteome</keyword>
<dbReference type="EMBL" id="VNIA01000001">
    <property type="protein sequence ID" value="TYP99533.1"/>
    <property type="molecule type" value="Genomic_DNA"/>
</dbReference>
<evidence type="ECO:0008006" key="3">
    <source>
        <dbReference type="Google" id="ProtNLM"/>
    </source>
</evidence>
<dbReference type="SUPFAM" id="SSF52317">
    <property type="entry name" value="Class I glutamine amidotransferase-like"/>
    <property type="match status" value="1"/>
</dbReference>
<proteinExistence type="predicted"/>